<organism evidence="1">
    <name type="scientific">Zea mays</name>
    <name type="common">Maize</name>
    <dbReference type="NCBI Taxonomy" id="4577"/>
    <lineage>
        <taxon>Eukaryota</taxon>
        <taxon>Viridiplantae</taxon>
        <taxon>Streptophyta</taxon>
        <taxon>Embryophyta</taxon>
        <taxon>Tracheophyta</taxon>
        <taxon>Spermatophyta</taxon>
        <taxon>Magnoliopsida</taxon>
        <taxon>Liliopsida</taxon>
        <taxon>Poales</taxon>
        <taxon>Poaceae</taxon>
        <taxon>PACMAD clade</taxon>
        <taxon>Panicoideae</taxon>
        <taxon>Andropogonodae</taxon>
        <taxon>Andropogoneae</taxon>
        <taxon>Tripsacinae</taxon>
        <taxon>Zea</taxon>
    </lineage>
</organism>
<sequence length="108" mass="12982">MIFGGILLPSLFHECIKLSCLLELVVLVHQLPFAKFRFLQIVWSFSSLCCLPLFLDMLTQDFRFNVLWRMRLHNPRDTTLHFSNGIWVLRFLNHFLQSFFFSRKVFIK</sequence>
<protein>
    <submittedName>
        <fullName evidence="1">Uncharacterized protein</fullName>
    </submittedName>
</protein>
<name>C0PLK6_MAIZE</name>
<evidence type="ECO:0000313" key="1">
    <source>
        <dbReference type="EMBL" id="ACN36072.1"/>
    </source>
</evidence>
<proteinExistence type="evidence at transcript level"/>
<dbReference type="EMBL" id="BT069175">
    <property type="protein sequence ID" value="ACN36072.1"/>
    <property type="molecule type" value="mRNA"/>
</dbReference>
<reference evidence="1" key="2">
    <citation type="submission" date="2012-06" db="EMBL/GenBank/DDBJ databases">
        <authorList>
            <person name="Yu Y."/>
            <person name="Currie J."/>
            <person name="Lomeli R."/>
            <person name="Angelova A."/>
            <person name="Collura K."/>
            <person name="Wissotski M."/>
            <person name="Campos D."/>
            <person name="Kudrna D."/>
            <person name="Golser W."/>
            <person name="Ashely E."/>
            <person name="Descour A."/>
            <person name="Fernandes J."/>
            <person name="Soderlund C."/>
            <person name="Walbot V."/>
        </authorList>
    </citation>
    <scope>NUCLEOTIDE SEQUENCE</scope>
    <source>
        <strain evidence="1">B73</strain>
    </source>
</reference>
<reference evidence="1" key="1">
    <citation type="journal article" date="2009" name="PLoS Genet.">
        <title>Sequencing, mapping, and analysis of 27,455 maize full-length cDNAs.</title>
        <authorList>
            <person name="Soderlund C."/>
            <person name="Descour A."/>
            <person name="Kudrna D."/>
            <person name="Bomhoff M."/>
            <person name="Boyd L."/>
            <person name="Currie J."/>
            <person name="Angelova A."/>
            <person name="Collura K."/>
            <person name="Wissotski M."/>
            <person name="Ashley E."/>
            <person name="Morrow D."/>
            <person name="Fernandes J."/>
            <person name="Walbot V."/>
            <person name="Yu Y."/>
        </authorList>
    </citation>
    <scope>NUCLEOTIDE SEQUENCE</scope>
    <source>
        <strain evidence="1">B73</strain>
    </source>
</reference>
<dbReference type="AlphaFoldDB" id="C0PLK6"/>
<accession>C0PLK6</accession>